<dbReference type="OrthoDB" id="5190at10239"/>
<evidence type="ECO:0000313" key="2">
    <source>
        <dbReference type="EMBL" id="AKF14906.1"/>
    </source>
</evidence>
<evidence type="ECO:0000313" key="3">
    <source>
        <dbReference type="Proteomes" id="UP000202037"/>
    </source>
</evidence>
<reference evidence="2 3" key="1">
    <citation type="journal article" date="2015" name="Genome Announc.">
        <title>Genome Sequences of Cluster G Mycobacteriophages Cambiare, FlagStaff, and MOOREtheMARYer.</title>
        <authorList>
            <person name="Pope W.H."/>
            <person name="Augustine D.A."/>
            <person name="Carroll D.C."/>
            <person name="Duncan J.C."/>
            <person name="Harwi K.M."/>
            <person name="Howry R."/>
            <person name="Jagessar B."/>
            <person name="Lum B.A."/>
            <person name="Meinert J.W."/>
            <person name="Migliozzi J.S."/>
            <person name="Milliken K.A."/>
            <person name="Mitchell C.J."/>
            <person name="Nalatwad A.S."/>
            <person name="Orlandini K.C."/>
            <person name="Rhein M.J."/>
            <person name="Saravanan V."/>
            <person name="Seese B.A."/>
            <person name="Schiebel J.G."/>
            <person name="Thomas K.B."/>
            <person name="Adkins N.L."/>
            <person name="Cohen K.L."/>
            <person name="Iyengar V.B."/>
            <person name="Kim H."/>
            <person name="Kramer Z.J."/>
            <person name="Montgomery M.T."/>
            <person name="Schafer C.E."/>
            <person name="Wilkes K.E."/>
            <person name="Grubb S.R."/>
            <person name="Warner M.H."/>
            <person name="Bowman C.A."/>
            <person name="Russell D.A."/>
            <person name="Hatfull G.F."/>
        </authorList>
    </citation>
    <scope>NUCLEOTIDE SEQUENCE [LARGE SCALE GENOMIC DNA]</scope>
</reference>
<dbReference type="Proteomes" id="UP000202037">
    <property type="component" value="Segment"/>
</dbReference>
<protein>
    <submittedName>
        <fullName evidence="2">RecT</fullName>
    </submittedName>
</protein>
<organism evidence="2 3">
    <name type="scientific">Mycobacterium phage MOOREtheMARYer</name>
    <dbReference type="NCBI Taxonomy" id="1647309"/>
    <lineage>
        <taxon>Viruses</taxon>
        <taxon>Duplodnaviria</taxon>
        <taxon>Heunggongvirae</taxon>
        <taxon>Uroviricota</taxon>
        <taxon>Caudoviricetes</taxon>
        <taxon>Gclasvirinae</taxon>
        <taxon>Pinnievirus</taxon>
        <taxon>Pinnievirus moorethemaryer</taxon>
    </lineage>
</organism>
<dbReference type="KEGG" id="vg:26625218"/>
<feature type="region of interest" description="Disordered" evidence="1">
    <location>
        <begin position="228"/>
        <end position="386"/>
    </location>
</feature>
<feature type="compositionally biased region" description="Low complexity" evidence="1">
    <location>
        <begin position="276"/>
        <end position="288"/>
    </location>
</feature>
<feature type="compositionally biased region" description="Basic and acidic residues" evidence="1">
    <location>
        <begin position="315"/>
        <end position="330"/>
    </location>
</feature>
<proteinExistence type="predicted"/>
<sequence length="481" mass="52064">MRGNTMTEIAHQDQDAGTLEVFPPARPRQSTAVVALMEHAETYNTAWKLAGQLVRTSLIPKRLFGKQADATAAILYGSELGLKPWQAVQRVIPIHGMPTLEARTMVGLLMQAGYKVRTVEQSDESVTVVGRDRDGDEYRSTWTIARAKRAGYVPTPAPGVENPDPLNDDDWVTVEKFWDGKRKVSVLGNMKYITDPQTMLKAKAQAEVCREMAPDVLMGLGYSKEDLESETFDDDPIPERAPANVVTEDEIFAEEVPLDRPVSTEDPTNPTDNPRPAAEQPTAAQETPEAPPAPDTTGTPAGDAETDAQPVDPSPAEHDAEADLAAREADEAQSAPIVEGPTAEQIAEQAKRQKIDADAAEKSKRIAAKRSTAPAADPDRPKSRMRKALEKRLYGLLNDAGYGDDANRDGKIALYQGILGRPDVTSTDDLDDTETGKVADQLYAWQQQNALVDEADAVVARIVAGETSTATAADPTSEGNE</sequence>
<keyword evidence="3" id="KW-1185">Reference proteome</keyword>
<evidence type="ECO:0000256" key="1">
    <source>
        <dbReference type="SAM" id="MobiDB-lite"/>
    </source>
</evidence>
<dbReference type="EMBL" id="KR080202">
    <property type="protein sequence ID" value="AKF14906.1"/>
    <property type="molecule type" value="Genomic_DNA"/>
</dbReference>
<gene>
    <name evidence="2" type="primary">45</name>
    <name evidence="2" type="ORF">SEA_MOORETHEMARYER_45</name>
</gene>
<feature type="compositionally biased region" description="Basic and acidic residues" evidence="1">
    <location>
        <begin position="349"/>
        <end position="364"/>
    </location>
</feature>
<feature type="compositionally biased region" description="Basic and acidic residues" evidence="1">
    <location>
        <begin position="377"/>
        <end position="386"/>
    </location>
</feature>
<dbReference type="RefSeq" id="YP_009198082.1">
    <property type="nucleotide sequence ID" value="NC_028791.1"/>
</dbReference>
<accession>A0A0F6WEU0</accession>
<name>A0A0F6WEU0_9CAUD</name>
<dbReference type="GeneID" id="26625218"/>